<evidence type="ECO:0000256" key="1">
    <source>
        <dbReference type="SAM" id="Phobius"/>
    </source>
</evidence>
<name>A0AAV4LMA1_BABCB</name>
<reference evidence="2 3" key="1">
    <citation type="submission" date="2021-06" db="EMBL/GenBank/DDBJ databases">
        <title>Genome sequence of Babesia caballi.</title>
        <authorList>
            <person name="Yamagishi J."/>
            <person name="Kidaka T."/>
            <person name="Ochi A."/>
        </authorList>
    </citation>
    <scope>NUCLEOTIDE SEQUENCE [LARGE SCALE GENOMIC DNA]</scope>
    <source>
        <strain evidence="2">USDA-D6B2</strain>
    </source>
</reference>
<proteinExistence type="predicted"/>
<dbReference type="RefSeq" id="XP_067713022.1">
    <property type="nucleotide sequence ID" value="XM_067856921.1"/>
</dbReference>
<organism evidence="2 3">
    <name type="scientific">Babesia caballi</name>
    <dbReference type="NCBI Taxonomy" id="5871"/>
    <lineage>
        <taxon>Eukaryota</taxon>
        <taxon>Sar</taxon>
        <taxon>Alveolata</taxon>
        <taxon>Apicomplexa</taxon>
        <taxon>Aconoidasida</taxon>
        <taxon>Piroplasmida</taxon>
        <taxon>Babesiidae</taxon>
        <taxon>Babesia</taxon>
    </lineage>
</organism>
<dbReference type="Proteomes" id="UP001497744">
    <property type="component" value="Unassembled WGS sequence"/>
</dbReference>
<feature type="transmembrane region" description="Helical" evidence="1">
    <location>
        <begin position="41"/>
        <end position="63"/>
    </location>
</feature>
<keyword evidence="1" id="KW-1133">Transmembrane helix</keyword>
<keyword evidence="3" id="KW-1185">Reference proteome</keyword>
<evidence type="ECO:0000313" key="2">
    <source>
        <dbReference type="EMBL" id="GIX60951.1"/>
    </source>
</evidence>
<protein>
    <submittedName>
        <fullName evidence="2">Sterol desaturase family protein</fullName>
    </submittedName>
</protein>
<keyword evidence="1" id="KW-0812">Transmembrane</keyword>
<dbReference type="GO" id="GO:0016020">
    <property type="term" value="C:membrane"/>
    <property type="evidence" value="ECO:0007669"/>
    <property type="project" value="InterPro"/>
</dbReference>
<evidence type="ECO:0000313" key="3">
    <source>
        <dbReference type="Proteomes" id="UP001497744"/>
    </source>
</evidence>
<sequence>MGGGVYAYAAKRSVVSLVTAMAFSAMYAGCSYAILANPAGHLGYCLTAAASMFPLGLGSYKLFFQEHSTVAKRNMAIAIYSIGLAGFSFFTALLLGKKYLASTVLTHVKIA</sequence>
<feature type="transmembrane region" description="Helical" evidence="1">
    <location>
        <begin position="14"/>
        <end position="35"/>
    </location>
</feature>
<accession>A0AAV4LMA1</accession>
<dbReference type="EMBL" id="BPLF01000001">
    <property type="protein sequence ID" value="GIX60951.1"/>
    <property type="molecule type" value="Genomic_DNA"/>
</dbReference>
<gene>
    <name evidence="2" type="ORF">BcabD6B2_03860</name>
</gene>
<dbReference type="GeneID" id="94192434"/>
<keyword evidence="1" id="KW-0472">Membrane</keyword>
<feature type="transmembrane region" description="Helical" evidence="1">
    <location>
        <begin position="75"/>
        <end position="95"/>
    </location>
</feature>
<comment type="caution">
    <text evidence="2">The sequence shown here is derived from an EMBL/GenBank/DDBJ whole genome shotgun (WGS) entry which is preliminary data.</text>
</comment>
<dbReference type="AlphaFoldDB" id="A0AAV4LMA1"/>